<dbReference type="AlphaFoldDB" id="A0AAQ3P664"/>
<organism evidence="1 2">
    <name type="scientific">Vigna mungo</name>
    <name type="common">Black gram</name>
    <name type="synonym">Phaseolus mungo</name>
    <dbReference type="NCBI Taxonomy" id="3915"/>
    <lineage>
        <taxon>Eukaryota</taxon>
        <taxon>Viridiplantae</taxon>
        <taxon>Streptophyta</taxon>
        <taxon>Embryophyta</taxon>
        <taxon>Tracheophyta</taxon>
        <taxon>Spermatophyta</taxon>
        <taxon>Magnoliopsida</taxon>
        <taxon>eudicotyledons</taxon>
        <taxon>Gunneridae</taxon>
        <taxon>Pentapetalae</taxon>
        <taxon>rosids</taxon>
        <taxon>fabids</taxon>
        <taxon>Fabales</taxon>
        <taxon>Fabaceae</taxon>
        <taxon>Papilionoideae</taxon>
        <taxon>50 kb inversion clade</taxon>
        <taxon>NPAAA clade</taxon>
        <taxon>indigoferoid/millettioid clade</taxon>
        <taxon>Phaseoleae</taxon>
        <taxon>Vigna</taxon>
    </lineage>
</organism>
<keyword evidence="2" id="KW-1185">Reference proteome</keyword>
<accession>A0AAQ3P664</accession>
<dbReference type="Proteomes" id="UP001374535">
    <property type="component" value="Chromosome 2"/>
</dbReference>
<dbReference type="EMBL" id="CP144699">
    <property type="protein sequence ID" value="WVZ20528.1"/>
    <property type="molecule type" value="Genomic_DNA"/>
</dbReference>
<name>A0AAQ3P664_VIGMU</name>
<sequence>MLLLSLSSGVMVRSSEKVPYLELADFLACFGFSCKINMLLRITSKQVPTSVNTASQTIGYPAIANASIALLKPTEIMTFSMSFLVVFLASRMASGIFRMSFDKRIALPVSFARAEPDIPIEIPMSAVANAGASFMPSPIMAVSPSFFKFSMITAFSAGRSSACTMSRARFN</sequence>
<evidence type="ECO:0000313" key="2">
    <source>
        <dbReference type="Proteomes" id="UP001374535"/>
    </source>
</evidence>
<proteinExistence type="predicted"/>
<evidence type="ECO:0000313" key="1">
    <source>
        <dbReference type="EMBL" id="WVZ20528.1"/>
    </source>
</evidence>
<protein>
    <submittedName>
        <fullName evidence="1">Uncharacterized protein</fullName>
    </submittedName>
</protein>
<reference evidence="1 2" key="1">
    <citation type="journal article" date="2023" name="Life. Sci Alliance">
        <title>Evolutionary insights into 3D genome organization and epigenetic landscape of Vigna mungo.</title>
        <authorList>
            <person name="Junaid A."/>
            <person name="Singh B."/>
            <person name="Bhatia S."/>
        </authorList>
    </citation>
    <scope>NUCLEOTIDE SEQUENCE [LARGE SCALE GENOMIC DNA]</scope>
    <source>
        <strain evidence="1">Urdbean</strain>
    </source>
</reference>
<gene>
    <name evidence="1" type="ORF">V8G54_007850</name>
</gene>